<comment type="caution">
    <text evidence="2">The sequence shown here is derived from an EMBL/GenBank/DDBJ whole genome shotgun (WGS) entry which is preliminary data.</text>
</comment>
<dbReference type="AlphaFoldDB" id="A0A835HEB5"/>
<dbReference type="EMBL" id="JADFTS010000007">
    <property type="protein sequence ID" value="KAF9598925.1"/>
    <property type="molecule type" value="Genomic_DNA"/>
</dbReference>
<dbReference type="PANTHER" id="PTHR42861">
    <property type="entry name" value="CALCIUM-TRANSPORTING ATPASE"/>
    <property type="match status" value="1"/>
</dbReference>
<evidence type="ECO:0000313" key="3">
    <source>
        <dbReference type="Proteomes" id="UP000631114"/>
    </source>
</evidence>
<dbReference type="SUPFAM" id="SSF81665">
    <property type="entry name" value="Calcium ATPase, transmembrane domain M"/>
    <property type="match status" value="1"/>
</dbReference>
<dbReference type="InterPro" id="IPR023298">
    <property type="entry name" value="ATPase_P-typ_TM_dom_sf"/>
</dbReference>
<dbReference type="Proteomes" id="UP000631114">
    <property type="component" value="Unassembled WGS sequence"/>
</dbReference>
<evidence type="ECO:0000313" key="2">
    <source>
        <dbReference type="EMBL" id="KAF9598925.1"/>
    </source>
</evidence>
<name>A0A835HEB5_9MAGN</name>
<dbReference type="OrthoDB" id="116380at2759"/>
<feature type="domain" description="Cation-transporting P-type ATPase N-terminal" evidence="1">
    <location>
        <begin position="3"/>
        <end position="85"/>
    </location>
</feature>
<dbReference type="Gene3D" id="1.20.1110.10">
    <property type="entry name" value="Calcium-transporting ATPase, transmembrane domain"/>
    <property type="match status" value="1"/>
</dbReference>
<dbReference type="SMART" id="SM00831">
    <property type="entry name" value="Cation_ATPase_N"/>
    <property type="match status" value="1"/>
</dbReference>
<reference evidence="2 3" key="1">
    <citation type="submission" date="2020-10" db="EMBL/GenBank/DDBJ databases">
        <title>The Coptis chinensis genome and diversification of protoberbering-type alkaloids.</title>
        <authorList>
            <person name="Wang B."/>
            <person name="Shu S."/>
            <person name="Song C."/>
            <person name="Liu Y."/>
        </authorList>
    </citation>
    <scope>NUCLEOTIDE SEQUENCE [LARGE SCALE GENOMIC DNA]</scope>
    <source>
        <strain evidence="2">HL-2020</strain>
        <tissue evidence="2">Leaf</tissue>
    </source>
</reference>
<proteinExistence type="predicted"/>
<accession>A0A835HEB5</accession>
<protein>
    <recommendedName>
        <fullName evidence="1">Cation-transporting P-type ATPase N-terminal domain-containing protein</fullName>
    </recommendedName>
</protein>
<keyword evidence="3" id="KW-1185">Reference proteome</keyword>
<gene>
    <name evidence="2" type="ORF">IFM89_033123</name>
</gene>
<dbReference type="Pfam" id="PF00690">
    <property type="entry name" value="Cation_ATPase_N"/>
    <property type="match status" value="1"/>
</dbReference>
<sequence length="166" mass="18228">MIAIEEMAGMDVLAVIKSNFDPQQALGETKDGLTSASAEERLVIFGHNKLEEKKESKFLKFLGFMWNPLSWVMGSGAIMAIALANGGCHKWCDGAIGNLLKPMLGRGWYELHHGVRISDSALVAVCNSFGRYIGGSFLRTKLMRPAKLKMEITSKPTALDEINRPS</sequence>
<dbReference type="InterPro" id="IPR004014">
    <property type="entry name" value="ATPase_P-typ_cation-transptr_N"/>
</dbReference>
<evidence type="ECO:0000259" key="1">
    <source>
        <dbReference type="SMART" id="SM00831"/>
    </source>
</evidence>
<organism evidence="2 3">
    <name type="scientific">Coptis chinensis</name>
    <dbReference type="NCBI Taxonomy" id="261450"/>
    <lineage>
        <taxon>Eukaryota</taxon>
        <taxon>Viridiplantae</taxon>
        <taxon>Streptophyta</taxon>
        <taxon>Embryophyta</taxon>
        <taxon>Tracheophyta</taxon>
        <taxon>Spermatophyta</taxon>
        <taxon>Magnoliopsida</taxon>
        <taxon>Ranunculales</taxon>
        <taxon>Ranunculaceae</taxon>
        <taxon>Coptidoideae</taxon>
        <taxon>Coptis</taxon>
    </lineage>
</organism>